<feature type="domain" description="N-acetyltransferase" evidence="1">
    <location>
        <begin position="3"/>
        <end position="162"/>
    </location>
</feature>
<dbReference type="Gene3D" id="3.40.630.30">
    <property type="match status" value="1"/>
</dbReference>
<dbReference type="Proteomes" id="UP000249495">
    <property type="component" value="Chromosome 1"/>
</dbReference>
<dbReference type="PROSITE" id="PS51186">
    <property type="entry name" value="GNAT"/>
    <property type="match status" value="1"/>
</dbReference>
<dbReference type="InterPro" id="IPR000182">
    <property type="entry name" value="GNAT_dom"/>
</dbReference>
<dbReference type="STRING" id="1123303.GCA_000372425_00226"/>
<keyword evidence="3" id="KW-1185">Reference proteome</keyword>
<name>A0A2X3VF22_9STRE</name>
<evidence type="ECO:0000259" key="1">
    <source>
        <dbReference type="PROSITE" id="PS51186"/>
    </source>
</evidence>
<evidence type="ECO:0000313" key="2">
    <source>
        <dbReference type="EMBL" id="SQF40030.1"/>
    </source>
</evidence>
<accession>A0A2X3VF22</accession>
<reference evidence="2 3" key="1">
    <citation type="submission" date="2018-06" db="EMBL/GenBank/DDBJ databases">
        <authorList>
            <consortium name="Pathogen Informatics"/>
            <person name="Doyle S."/>
        </authorList>
    </citation>
    <scope>NUCLEOTIDE SEQUENCE [LARGE SCALE GENOMIC DNA]</scope>
    <source>
        <strain evidence="2 3">NCTC12278</strain>
    </source>
</reference>
<dbReference type="AlphaFoldDB" id="A0A2X3VF22"/>
<evidence type="ECO:0000313" key="3">
    <source>
        <dbReference type="Proteomes" id="UP000249495"/>
    </source>
</evidence>
<dbReference type="GO" id="GO:0016747">
    <property type="term" value="F:acyltransferase activity, transferring groups other than amino-acyl groups"/>
    <property type="evidence" value="ECO:0007669"/>
    <property type="project" value="InterPro"/>
</dbReference>
<dbReference type="InterPro" id="IPR016181">
    <property type="entry name" value="Acyl_CoA_acyltransferase"/>
</dbReference>
<dbReference type="KEGG" id="sfer:NCTC12278_00694"/>
<gene>
    <name evidence="2" type="ORF">NCTC12278_00694</name>
</gene>
<dbReference type="CDD" id="cd04301">
    <property type="entry name" value="NAT_SF"/>
    <property type="match status" value="1"/>
</dbReference>
<protein>
    <submittedName>
        <fullName evidence="2">Putative acetyltransferase</fullName>
    </submittedName>
</protein>
<organism evidence="2 3">
    <name type="scientific">Streptococcus ferus</name>
    <dbReference type="NCBI Taxonomy" id="1345"/>
    <lineage>
        <taxon>Bacteria</taxon>
        <taxon>Bacillati</taxon>
        <taxon>Bacillota</taxon>
        <taxon>Bacilli</taxon>
        <taxon>Lactobacillales</taxon>
        <taxon>Streptococcaceae</taxon>
        <taxon>Streptococcus</taxon>
    </lineage>
</organism>
<dbReference type="RefSeq" id="WP_018029555.1">
    <property type="nucleotide sequence ID" value="NZ_LS483343.1"/>
</dbReference>
<dbReference type="SUPFAM" id="SSF55729">
    <property type="entry name" value="Acyl-CoA N-acyltransferases (Nat)"/>
    <property type="match status" value="1"/>
</dbReference>
<dbReference type="EMBL" id="LS483343">
    <property type="protein sequence ID" value="SQF40030.1"/>
    <property type="molecule type" value="Genomic_DNA"/>
</dbReference>
<proteinExistence type="predicted"/>
<dbReference type="OrthoDB" id="9797178at2"/>
<dbReference type="Pfam" id="PF00583">
    <property type="entry name" value="Acetyltransf_1"/>
    <property type="match status" value="1"/>
</dbReference>
<sequence>MSIEIRKERPAEYHAVENLVREAFWNVYRPGCSEHLILHQLRQHPNYLEDLSRILLVDGQIVGHILFSKAQLRHEKTGEVKEIAIFGPFAIRPDFQKQGLGEVLAKTAIDQAREAGISHLVIFGNPAYYPKYGFVTASQLGIYLENQDKEEVLDFVLALDLQGDGSISLENGPWLYTDPDGYQVDEAVLEAFDKNFPPKQKEKRPGQLED</sequence>
<keyword evidence="2" id="KW-0808">Transferase</keyword>